<organism evidence="1 2">
    <name type="scientific">Dorcoceras hygrometricum</name>
    <dbReference type="NCBI Taxonomy" id="472368"/>
    <lineage>
        <taxon>Eukaryota</taxon>
        <taxon>Viridiplantae</taxon>
        <taxon>Streptophyta</taxon>
        <taxon>Embryophyta</taxon>
        <taxon>Tracheophyta</taxon>
        <taxon>Spermatophyta</taxon>
        <taxon>Magnoliopsida</taxon>
        <taxon>eudicotyledons</taxon>
        <taxon>Gunneridae</taxon>
        <taxon>Pentapetalae</taxon>
        <taxon>asterids</taxon>
        <taxon>lamiids</taxon>
        <taxon>Lamiales</taxon>
        <taxon>Gesneriaceae</taxon>
        <taxon>Didymocarpoideae</taxon>
        <taxon>Trichosporeae</taxon>
        <taxon>Loxocarpinae</taxon>
        <taxon>Dorcoceras</taxon>
    </lineage>
</organism>
<proteinExistence type="predicted"/>
<dbReference type="AlphaFoldDB" id="A0A2Z7BGH8"/>
<dbReference type="OrthoDB" id="342281at2759"/>
<evidence type="ECO:0000313" key="2">
    <source>
        <dbReference type="Proteomes" id="UP000250235"/>
    </source>
</evidence>
<name>A0A2Z7BGH8_9LAMI</name>
<accession>A0A2Z7BGH8</accession>
<gene>
    <name evidence="1" type="ORF">F511_28268</name>
</gene>
<protein>
    <submittedName>
        <fullName evidence="1">Uncharacterized protein</fullName>
    </submittedName>
</protein>
<evidence type="ECO:0000313" key="1">
    <source>
        <dbReference type="EMBL" id="KZV31091.1"/>
    </source>
</evidence>
<keyword evidence="2" id="KW-1185">Reference proteome</keyword>
<dbReference type="Proteomes" id="UP000250235">
    <property type="component" value="Unassembled WGS sequence"/>
</dbReference>
<dbReference type="EMBL" id="KV007746">
    <property type="protein sequence ID" value="KZV31091.1"/>
    <property type="molecule type" value="Genomic_DNA"/>
</dbReference>
<reference evidence="1 2" key="1">
    <citation type="journal article" date="2015" name="Proc. Natl. Acad. Sci. U.S.A.">
        <title>The resurrection genome of Boea hygrometrica: A blueprint for survival of dehydration.</title>
        <authorList>
            <person name="Xiao L."/>
            <person name="Yang G."/>
            <person name="Zhang L."/>
            <person name="Yang X."/>
            <person name="Zhao S."/>
            <person name="Ji Z."/>
            <person name="Zhou Q."/>
            <person name="Hu M."/>
            <person name="Wang Y."/>
            <person name="Chen M."/>
            <person name="Xu Y."/>
            <person name="Jin H."/>
            <person name="Xiao X."/>
            <person name="Hu G."/>
            <person name="Bao F."/>
            <person name="Hu Y."/>
            <person name="Wan P."/>
            <person name="Li L."/>
            <person name="Deng X."/>
            <person name="Kuang T."/>
            <person name="Xiang C."/>
            <person name="Zhu J.K."/>
            <person name="Oliver M.J."/>
            <person name="He Y."/>
        </authorList>
    </citation>
    <scope>NUCLEOTIDE SEQUENCE [LARGE SCALE GENOMIC DNA]</scope>
    <source>
        <strain evidence="2">cv. XS01</strain>
    </source>
</reference>
<sequence length="83" mass="9457">MKNESEISRRNLSKKIDQVLANVNSSQTALETSLVRQFIEHQLQISSDLDFVKMQLAELVNHFKESSDAKKGEGPSSKKRRLL</sequence>